<name>A0ABS5U8T8_9BACT</name>
<dbReference type="NCBIfam" id="TIGR02614">
    <property type="entry name" value="ftsW"/>
    <property type="match status" value="1"/>
</dbReference>
<comment type="subcellular location">
    <subcellularLocation>
        <location evidence="1">Cell membrane</location>
        <topology evidence="1">Multi-pass membrane protein</topology>
    </subcellularLocation>
</comment>
<comment type="caution">
    <text evidence="22">The sequence shown here is derived from an EMBL/GenBank/DDBJ whole genome shotgun (WGS) entry which is preliminary data.</text>
</comment>
<evidence type="ECO:0000313" key="22">
    <source>
        <dbReference type="EMBL" id="MBT1072086.1"/>
    </source>
</evidence>
<gene>
    <name evidence="22" type="primary">ftsW</name>
    <name evidence="22" type="ORF">KJB30_09850</name>
</gene>
<evidence type="ECO:0000256" key="19">
    <source>
        <dbReference type="ARBA" id="ARBA00044770"/>
    </source>
</evidence>
<dbReference type="InterPro" id="IPR013437">
    <property type="entry name" value="FtsW"/>
</dbReference>
<dbReference type="Pfam" id="PF01098">
    <property type="entry name" value="FTSW_RODA_SPOVE"/>
    <property type="match status" value="1"/>
</dbReference>
<keyword evidence="12" id="KW-0131">Cell cycle</keyword>
<evidence type="ECO:0000313" key="23">
    <source>
        <dbReference type="Proteomes" id="UP000784128"/>
    </source>
</evidence>
<evidence type="ECO:0000256" key="11">
    <source>
        <dbReference type="ARBA" id="ARBA00023136"/>
    </source>
</evidence>
<evidence type="ECO:0000256" key="18">
    <source>
        <dbReference type="ARBA" id="ARBA00041418"/>
    </source>
</evidence>
<comment type="similarity">
    <text evidence="16">Belongs to the SEDS family. FtsW subfamily.</text>
</comment>
<evidence type="ECO:0000256" key="15">
    <source>
        <dbReference type="ARBA" id="ARBA00033270"/>
    </source>
</evidence>
<feature type="transmembrane region" description="Helical" evidence="21">
    <location>
        <begin position="140"/>
        <end position="161"/>
    </location>
</feature>
<evidence type="ECO:0000256" key="4">
    <source>
        <dbReference type="ARBA" id="ARBA00022618"/>
    </source>
</evidence>
<protein>
    <recommendedName>
        <fullName evidence="17">Probable peptidoglycan glycosyltransferase FtsW</fullName>
        <ecNumber evidence="19">2.4.99.28</ecNumber>
    </recommendedName>
    <alternativeName>
        <fullName evidence="18">Cell division protein FtsW</fullName>
    </alternativeName>
    <alternativeName>
        <fullName evidence="15">Cell wall polymerase</fullName>
    </alternativeName>
    <alternativeName>
        <fullName evidence="14">Peptidoglycan polymerase</fullName>
    </alternativeName>
</protein>
<keyword evidence="6" id="KW-0808">Transferase</keyword>
<keyword evidence="10 21" id="KW-1133">Transmembrane helix</keyword>
<feature type="transmembrane region" description="Helical" evidence="21">
    <location>
        <begin position="12"/>
        <end position="30"/>
    </location>
</feature>
<evidence type="ECO:0000256" key="8">
    <source>
        <dbReference type="ARBA" id="ARBA00022960"/>
    </source>
</evidence>
<feature type="transmembrane region" description="Helical" evidence="21">
    <location>
        <begin position="173"/>
        <end position="202"/>
    </location>
</feature>
<evidence type="ECO:0000256" key="21">
    <source>
        <dbReference type="SAM" id="Phobius"/>
    </source>
</evidence>
<dbReference type="PROSITE" id="PS00428">
    <property type="entry name" value="FTSW_RODA_SPOVE"/>
    <property type="match status" value="1"/>
</dbReference>
<evidence type="ECO:0000256" key="20">
    <source>
        <dbReference type="ARBA" id="ARBA00049902"/>
    </source>
</evidence>
<dbReference type="Proteomes" id="UP000784128">
    <property type="component" value="Unassembled WGS sequence"/>
</dbReference>
<dbReference type="EMBL" id="JAHDYS010000008">
    <property type="protein sequence ID" value="MBT1072086.1"/>
    <property type="molecule type" value="Genomic_DNA"/>
</dbReference>
<sequence>MLKKLEEYDLIIMLMAIALTCFGVVLVYSASNIMAAKRFHDGFFFLKRQGLFAIAGFVVMLVVMRIDYHVWKQLAVPALLLCLVMLGLVLIPGIGGKAGGSSRWIKILPGFNLQPSEMAKLALIMYMAYSLDKKQDKVKLLASGFIPYMIVLMFLISFLVLQPDLGGALTLAAVSMTMLFAAGTRLTYIFSMFLLAMPLLAIKLSRGYHKGRIDAYLDPWSDPAGKGFQIIQSWLALGTGGVFGQGLGEGKQKLFYLPEAHTDFILSVVGEELGFLGVLVIIGMFFLLVQRAMRIAVAAPDTFGRFLALGIAVLFGIEATVNMGVVTGLLPTKGLALPFISYGGSSLLISLFAVGILLNISSGLKISPITVKEGA</sequence>
<dbReference type="PANTHER" id="PTHR30474:SF2">
    <property type="entry name" value="PEPTIDOGLYCAN GLYCOSYLTRANSFERASE FTSW-RELATED"/>
    <property type="match status" value="1"/>
</dbReference>
<evidence type="ECO:0000256" key="5">
    <source>
        <dbReference type="ARBA" id="ARBA00022676"/>
    </source>
</evidence>
<evidence type="ECO:0000256" key="16">
    <source>
        <dbReference type="ARBA" id="ARBA00038053"/>
    </source>
</evidence>
<organism evidence="22 23">
    <name type="scientific">Pelotalea chapellei</name>
    <dbReference type="NCBI Taxonomy" id="44671"/>
    <lineage>
        <taxon>Bacteria</taxon>
        <taxon>Pseudomonadati</taxon>
        <taxon>Thermodesulfobacteriota</taxon>
        <taxon>Desulfuromonadia</taxon>
        <taxon>Geobacterales</taxon>
        <taxon>Geobacteraceae</taxon>
        <taxon>Pelotalea</taxon>
    </lineage>
</organism>
<evidence type="ECO:0000256" key="6">
    <source>
        <dbReference type="ARBA" id="ARBA00022679"/>
    </source>
</evidence>
<dbReference type="InterPro" id="IPR001182">
    <property type="entry name" value="FtsW/RodA"/>
</dbReference>
<keyword evidence="8" id="KW-0133">Cell shape</keyword>
<comment type="pathway">
    <text evidence="2">Cell wall biogenesis; peptidoglycan biosynthesis.</text>
</comment>
<evidence type="ECO:0000256" key="17">
    <source>
        <dbReference type="ARBA" id="ARBA00041185"/>
    </source>
</evidence>
<evidence type="ECO:0000256" key="13">
    <source>
        <dbReference type="ARBA" id="ARBA00023316"/>
    </source>
</evidence>
<feature type="transmembrane region" description="Helical" evidence="21">
    <location>
        <begin position="223"/>
        <end position="244"/>
    </location>
</feature>
<dbReference type="InterPro" id="IPR018365">
    <property type="entry name" value="Cell_cycle_FtsW-rel_CS"/>
</dbReference>
<proteinExistence type="inferred from homology"/>
<feature type="transmembrane region" description="Helical" evidence="21">
    <location>
        <begin position="264"/>
        <end position="287"/>
    </location>
</feature>
<evidence type="ECO:0000256" key="9">
    <source>
        <dbReference type="ARBA" id="ARBA00022984"/>
    </source>
</evidence>
<keyword evidence="5" id="KW-0328">Glycosyltransferase</keyword>
<keyword evidence="3" id="KW-1003">Cell membrane</keyword>
<reference evidence="22 23" key="1">
    <citation type="submission" date="2021-05" db="EMBL/GenBank/DDBJ databases">
        <title>The draft genome of Geobacter chapellei DSM 13688.</title>
        <authorList>
            <person name="Xu Z."/>
            <person name="Masuda Y."/>
            <person name="Itoh H."/>
            <person name="Senoo K."/>
        </authorList>
    </citation>
    <scope>NUCLEOTIDE SEQUENCE [LARGE SCALE GENOMIC DNA]</scope>
    <source>
        <strain evidence="22 23">DSM 13688</strain>
    </source>
</reference>
<keyword evidence="11 21" id="KW-0472">Membrane</keyword>
<comment type="catalytic activity">
    <reaction evidence="20">
        <text>[GlcNAc-(1-&gt;4)-Mur2Ac(oyl-L-Ala-gamma-D-Glu-L-Lys-D-Ala-D-Ala)](n)-di-trans,octa-cis-undecaprenyl diphosphate + beta-D-GlcNAc-(1-&gt;4)-Mur2Ac(oyl-L-Ala-gamma-D-Glu-L-Lys-D-Ala-D-Ala)-di-trans,octa-cis-undecaprenyl diphosphate = [GlcNAc-(1-&gt;4)-Mur2Ac(oyl-L-Ala-gamma-D-Glu-L-Lys-D-Ala-D-Ala)](n+1)-di-trans,octa-cis-undecaprenyl diphosphate + di-trans,octa-cis-undecaprenyl diphosphate + H(+)</text>
        <dbReference type="Rhea" id="RHEA:23708"/>
        <dbReference type="Rhea" id="RHEA-COMP:9602"/>
        <dbReference type="Rhea" id="RHEA-COMP:9603"/>
        <dbReference type="ChEBI" id="CHEBI:15378"/>
        <dbReference type="ChEBI" id="CHEBI:58405"/>
        <dbReference type="ChEBI" id="CHEBI:60033"/>
        <dbReference type="ChEBI" id="CHEBI:78435"/>
        <dbReference type="EC" id="2.4.99.28"/>
    </reaction>
</comment>
<feature type="transmembrane region" description="Helical" evidence="21">
    <location>
        <begin position="336"/>
        <end position="358"/>
    </location>
</feature>
<keyword evidence="23" id="KW-1185">Reference proteome</keyword>
<evidence type="ECO:0000256" key="10">
    <source>
        <dbReference type="ARBA" id="ARBA00022989"/>
    </source>
</evidence>
<feature type="transmembrane region" description="Helical" evidence="21">
    <location>
        <begin position="51"/>
        <end position="68"/>
    </location>
</feature>
<keyword evidence="13" id="KW-0961">Cell wall biogenesis/degradation</keyword>
<dbReference type="EC" id="2.4.99.28" evidence="19"/>
<feature type="transmembrane region" description="Helical" evidence="21">
    <location>
        <begin position="74"/>
        <end position="94"/>
    </location>
</feature>
<keyword evidence="4" id="KW-0132">Cell division</keyword>
<keyword evidence="9" id="KW-0573">Peptidoglycan synthesis</keyword>
<dbReference type="PANTHER" id="PTHR30474">
    <property type="entry name" value="CELL CYCLE PROTEIN"/>
    <property type="match status" value="1"/>
</dbReference>
<evidence type="ECO:0000256" key="12">
    <source>
        <dbReference type="ARBA" id="ARBA00023306"/>
    </source>
</evidence>
<evidence type="ECO:0000256" key="7">
    <source>
        <dbReference type="ARBA" id="ARBA00022692"/>
    </source>
</evidence>
<evidence type="ECO:0000256" key="1">
    <source>
        <dbReference type="ARBA" id="ARBA00004651"/>
    </source>
</evidence>
<accession>A0ABS5U8T8</accession>
<feature type="transmembrane region" description="Helical" evidence="21">
    <location>
        <begin position="307"/>
        <end position="330"/>
    </location>
</feature>
<evidence type="ECO:0000256" key="14">
    <source>
        <dbReference type="ARBA" id="ARBA00032370"/>
    </source>
</evidence>
<keyword evidence="7 21" id="KW-0812">Transmembrane</keyword>
<evidence type="ECO:0000256" key="3">
    <source>
        <dbReference type="ARBA" id="ARBA00022475"/>
    </source>
</evidence>
<evidence type="ECO:0000256" key="2">
    <source>
        <dbReference type="ARBA" id="ARBA00004752"/>
    </source>
</evidence>